<sequence length="538" mass="58792">MTINIGRKKYAEACMAAVFSFVAAHAYAIDIPSENPDISMQWGNTVRYNAGWRVENRDPVLARSPSNDEGTNSFNRGDMVTNRLDLLSEFDFSYRKQLGFRISGAAWADAAFHDDVRTGPTLASRGSYFNNQFSNFTKRYHKGLSGELLDAYVFSNFELGGMPGDVKIGRHSVLWGEAVFLTVNSISHSQAPTDGLKAVTNPGIDAKELAMPIGQISANLQATPELSLSAQYYFEWRPSRSPEGGTYLAGTDFLLNGPDRVSPAPGLFLRNGGNIEPSGRGDWGLAARWRPSWLDGTVGVYYRDFTEKNPSVSLNIPSRIYNPVYPKNIQLIGMSLSKNLGGISFGSEVSYRKNQPLVSSITDGNQEGARGNTWHLLANAVVAMAPNAIWNSATLIGELGYSRWDKVTTGQNYFLGCSQRPAGDQGAGTGCVTKDALQAMVRFTPQWLSVWPGWDVSGLASYSLGLKGNSAVANNGTKNGGSYSLGATFTYNQRHDFSISYNDYRATYEPTASGVTRVTNGTQRQDRGWVVLTYKGSF</sequence>
<dbReference type="Proteomes" id="UP000266327">
    <property type="component" value="Unassembled WGS sequence"/>
</dbReference>
<keyword evidence="3" id="KW-1185">Reference proteome</keyword>
<evidence type="ECO:0000313" key="3">
    <source>
        <dbReference type="Proteomes" id="UP000266327"/>
    </source>
</evidence>
<dbReference type="InterPro" id="IPR010727">
    <property type="entry name" value="DUF1302"/>
</dbReference>
<proteinExistence type="predicted"/>
<gene>
    <name evidence="2" type="ORF">D3878_14795</name>
</gene>
<accession>A0A3A3G7H2</accession>
<reference evidence="3" key="1">
    <citation type="submission" date="2018-09" db="EMBL/GenBank/DDBJ databases">
        <authorList>
            <person name="Zhu H."/>
        </authorList>
    </citation>
    <scope>NUCLEOTIDE SEQUENCE [LARGE SCALE GENOMIC DNA]</scope>
    <source>
        <strain evidence="3">K1S02-23</strain>
    </source>
</reference>
<keyword evidence="1" id="KW-0732">Signal</keyword>
<comment type="caution">
    <text evidence="2">The sequence shown here is derived from an EMBL/GenBank/DDBJ whole genome shotgun (WGS) entry which is preliminary data.</text>
</comment>
<dbReference type="AlphaFoldDB" id="A0A3A3G7H2"/>
<dbReference type="OrthoDB" id="8932625at2"/>
<evidence type="ECO:0000313" key="2">
    <source>
        <dbReference type="EMBL" id="RJG02689.1"/>
    </source>
</evidence>
<name>A0A3A3G7H2_9BURK</name>
<protein>
    <submittedName>
        <fullName evidence="2">DUF1302 family protein</fullName>
    </submittedName>
</protein>
<evidence type="ECO:0000256" key="1">
    <source>
        <dbReference type="SAM" id="SignalP"/>
    </source>
</evidence>
<feature type="signal peptide" evidence="1">
    <location>
        <begin position="1"/>
        <end position="26"/>
    </location>
</feature>
<dbReference type="EMBL" id="QYUQ01000002">
    <property type="protein sequence ID" value="RJG02689.1"/>
    <property type="molecule type" value="Genomic_DNA"/>
</dbReference>
<dbReference type="RefSeq" id="WP_119786191.1">
    <property type="nucleotide sequence ID" value="NZ_QYUQ01000002.1"/>
</dbReference>
<dbReference type="Pfam" id="PF06980">
    <property type="entry name" value="DUF1302"/>
    <property type="match status" value="1"/>
</dbReference>
<feature type="chain" id="PRO_5017406250" evidence="1">
    <location>
        <begin position="27"/>
        <end position="538"/>
    </location>
</feature>
<organism evidence="2 3">
    <name type="scientific">Noviherbaspirillum sedimenti</name>
    <dbReference type="NCBI Taxonomy" id="2320865"/>
    <lineage>
        <taxon>Bacteria</taxon>
        <taxon>Pseudomonadati</taxon>
        <taxon>Pseudomonadota</taxon>
        <taxon>Betaproteobacteria</taxon>
        <taxon>Burkholderiales</taxon>
        <taxon>Oxalobacteraceae</taxon>
        <taxon>Noviherbaspirillum</taxon>
    </lineage>
</organism>